<name>A0A3G1KT18_FORW1</name>
<evidence type="ECO:0000313" key="3">
    <source>
        <dbReference type="EMBL" id="ATW25601.1"/>
    </source>
</evidence>
<dbReference type="InterPro" id="IPR010093">
    <property type="entry name" value="SinI_DNA-bd"/>
</dbReference>
<dbReference type="InterPro" id="IPR041657">
    <property type="entry name" value="HTH_17"/>
</dbReference>
<dbReference type="InterPro" id="IPR009061">
    <property type="entry name" value="DNA-bd_dom_put_sf"/>
</dbReference>
<dbReference type="AlphaFoldDB" id="A0A3G1KT18"/>
<dbReference type="GO" id="GO:0003677">
    <property type="term" value="F:DNA binding"/>
    <property type="evidence" value="ECO:0007669"/>
    <property type="project" value="InterPro"/>
</dbReference>
<dbReference type="KEGG" id="fwa:DCMF_13285"/>
<dbReference type="SUPFAM" id="SSF46955">
    <property type="entry name" value="Putative DNA-binding domain"/>
    <property type="match status" value="1"/>
</dbReference>
<evidence type="ECO:0000259" key="2">
    <source>
        <dbReference type="Pfam" id="PF12728"/>
    </source>
</evidence>
<organism evidence="3 4">
    <name type="scientific">Formimonas warabiya</name>
    <dbReference type="NCBI Taxonomy" id="1761012"/>
    <lineage>
        <taxon>Bacteria</taxon>
        <taxon>Bacillati</taxon>
        <taxon>Bacillota</taxon>
        <taxon>Clostridia</taxon>
        <taxon>Eubacteriales</taxon>
        <taxon>Peptococcaceae</taxon>
        <taxon>Candidatus Formimonas</taxon>
    </lineage>
</organism>
<dbReference type="EMBL" id="CP017634">
    <property type="protein sequence ID" value="ATW25601.1"/>
    <property type="molecule type" value="Genomic_DNA"/>
</dbReference>
<dbReference type="Pfam" id="PF12728">
    <property type="entry name" value="HTH_17"/>
    <property type="match status" value="1"/>
</dbReference>
<proteinExistence type="predicted"/>
<dbReference type="OrthoDB" id="9804758at2"/>
<reference evidence="3 4" key="1">
    <citation type="submission" date="2016-10" db="EMBL/GenBank/DDBJ databases">
        <title>Complete Genome Sequence of Peptococcaceae strain DCMF.</title>
        <authorList>
            <person name="Edwards R.J."/>
            <person name="Holland S.I."/>
            <person name="Deshpande N.P."/>
            <person name="Wong Y.K."/>
            <person name="Ertan H."/>
            <person name="Manefield M."/>
            <person name="Russell T.L."/>
            <person name="Lee M.J."/>
        </authorList>
    </citation>
    <scope>NUCLEOTIDE SEQUENCE [LARGE SCALE GENOMIC DNA]</scope>
    <source>
        <strain evidence="3 4">DCMF</strain>
    </source>
</reference>
<dbReference type="PANTHER" id="PTHR38431:SF1">
    <property type="entry name" value="BLL2305 PROTEIN"/>
    <property type="match status" value="1"/>
</dbReference>
<evidence type="ECO:0000313" key="4">
    <source>
        <dbReference type="Proteomes" id="UP000323521"/>
    </source>
</evidence>
<gene>
    <name evidence="3" type="ORF">DCMF_13285</name>
</gene>
<dbReference type="PANTHER" id="PTHR38431">
    <property type="entry name" value="BLL2305 PROTEIN"/>
    <property type="match status" value="1"/>
</dbReference>
<protein>
    <submittedName>
        <fullName evidence="3">Excisionase</fullName>
    </submittedName>
</protein>
<dbReference type="Gene3D" id="3.40.190.10">
    <property type="entry name" value="Periplasmic binding protein-like II"/>
    <property type="match status" value="1"/>
</dbReference>
<dbReference type="NCBIfam" id="TIGR01764">
    <property type="entry name" value="excise"/>
    <property type="match status" value="1"/>
</dbReference>
<evidence type="ECO:0000259" key="1">
    <source>
        <dbReference type="Pfam" id="PF12727"/>
    </source>
</evidence>
<keyword evidence="4" id="KW-1185">Reference proteome</keyword>
<feature type="domain" description="PBP" evidence="1">
    <location>
        <begin position="116"/>
        <end position="296"/>
    </location>
</feature>
<dbReference type="SUPFAM" id="SSF53850">
    <property type="entry name" value="Periplasmic binding protein-like II"/>
    <property type="match status" value="1"/>
</dbReference>
<dbReference type="Pfam" id="PF12727">
    <property type="entry name" value="PBP_like"/>
    <property type="match status" value="1"/>
</dbReference>
<dbReference type="InterPro" id="IPR024370">
    <property type="entry name" value="PBP_domain"/>
</dbReference>
<sequence length="323" mass="36165">MSEKTIYTAQEVADILKISKNTVYEMIKRGELLAYKVGNKMRISNQEIDDYMKRSLNGQAVRQITAPGSGTNTRYDETVTEALGASPADAGFVVCGQDIALDVLVRYLQSEAGIPYVLRSYYGSYNGLYLLYQDKVHVASSHLWDGKEDVYNVPYVERMLPGVSAVILRLFQRMQGFYVPRGNPKNITGWQDLGRDDIFLINREKGSGTRVMLDERLRLSKLASHQVPGYHNECTSHLAAAGAVSRGEADFAMGNAVSARMVSGVEFIPLQQECYDLIVKKENWGKPRYQALYQIVSSEAFRRELEGLGSYNLSETGRIIAET</sequence>
<accession>A0A3G1KT18</accession>
<dbReference type="Proteomes" id="UP000323521">
    <property type="component" value="Chromosome"/>
</dbReference>
<feature type="domain" description="Helix-turn-helix" evidence="2">
    <location>
        <begin position="7"/>
        <end position="54"/>
    </location>
</feature>
<dbReference type="RefSeq" id="WP_148134856.1">
    <property type="nucleotide sequence ID" value="NZ_CP017634.1"/>
</dbReference>